<dbReference type="eggNOG" id="COG0702">
    <property type="taxonomic scope" value="Bacteria"/>
</dbReference>
<accession>A0A085ZAE9</accession>
<dbReference type="PANTHER" id="PTHR14097:SF8">
    <property type="entry name" value="NAD(P)-BINDING DOMAIN-CONTAINING PROTEIN"/>
    <property type="match status" value="1"/>
</dbReference>
<evidence type="ECO:0000256" key="1">
    <source>
        <dbReference type="ARBA" id="ARBA00004370"/>
    </source>
</evidence>
<dbReference type="GO" id="GO:0016020">
    <property type="term" value="C:membrane"/>
    <property type="evidence" value="ECO:0007669"/>
    <property type="project" value="UniProtKB-SubCell"/>
</dbReference>
<protein>
    <submittedName>
        <fullName evidence="3">Epimerase</fullName>
    </submittedName>
</protein>
<keyword evidence="4" id="KW-1185">Reference proteome</keyword>
<evidence type="ECO:0000313" key="3">
    <source>
        <dbReference type="EMBL" id="KFF01413.1"/>
    </source>
</evidence>
<gene>
    <name evidence="3" type="ORF">IX39_12670</name>
</gene>
<organism evidence="3 4">
    <name type="scientific">Chryseobacterium formosense</name>
    <dbReference type="NCBI Taxonomy" id="236814"/>
    <lineage>
        <taxon>Bacteria</taxon>
        <taxon>Pseudomonadati</taxon>
        <taxon>Bacteroidota</taxon>
        <taxon>Flavobacteriia</taxon>
        <taxon>Flavobacteriales</taxon>
        <taxon>Weeksellaceae</taxon>
        <taxon>Chryseobacterium group</taxon>
        <taxon>Chryseobacterium</taxon>
    </lineage>
</organism>
<proteinExistence type="predicted"/>
<dbReference type="SUPFAM" id="SSF51735">
    <property type="entry name" value="NAD(P)-binding Rossmann-fold domains"/>
    <property type="match status" value="1"/>
</dbReference>
<dbReference type="PANTHER" id="PTHR14097">
    <property type="entry name" value="OXIDOREDUCTASE HTATIP2"/>
    <property type="match status" value="1"/>
</dbReference>
<dbReference type="EMBL" id="JPRP01000001">
    <property type="protein sequence ID" value="KFF01413.1"/>
    <property type="molecule type" value="Genomic_DNA"/>
</dbReference>
<name>A0A085ZAE9_9FLAO</name>
<dbReference type="InterPro" id="IPR001509">
    <property type="entry name" value="Epimerase_deHydtase"/>
</dbReference>
<evidence type="ECO:0000313" key="4">
    <source>
        <dbReference type="Proteomes" id="UP000028713"/>
    </source>
</evidence>
<dbReference type="Gene3D" id="3.40.50.720">
    <property type="entry name" value="NAD(P)-binding Rossmann-like Domain"/>
    <property type="match status" value="1"/>
</dbReference>
<feature type="domain" description="NAD-dependent epimerase/dehydratase" evidence="2">
    <location>
        <begin position="3"/>
        <end position="119"/>
    </location>
</feature>
<dbReference type="STRING" id="236814.IX39_12670"/>
<sequence>MKIIITGATGMIGEGVLLTTLKHPDITEVLMVNRRASPLRHPKLTELIVKDFTNLEAFNDWLTAYDGCFFCAGISSFGMSEDKYNHITFYTTMMFAKALANLNADMIFFYLSGVYADSSENGRVMWARIKGKTENALNKLNFRASYSFRPGFIIPLKAQQNVSLIYKGINLIYPLVFPKQTLSYDELVNGLIQTLAIGYEKKILEIEDLKLIGNQK</sequence>
<dbReference type="OrthoDB" id="9798632at2"/>
<dbReference type="Proteomes" id="UP000028713">
    <property type="component" value="Unassembled WGS sequence"/>
</dbReference>
<reference evidence="3 4" key="1">
    <citation type="submission" date="2014-07" db="EMBL/GenBank/DDBJ databases">
        <title>Genome of Chryseobacterium formosense LMG 24722.</title>
        <authorList>
            <person name="Pipes S.E."/>
            <person name="Stropko S.J."/>
            <person name="Newman J.D."/>
        </authorList>
    </citation>
    <scope>NUCLEOTIDE SEQUENCE [LARGE SCALE GENOMIC DNA]</scope>
    <source>
        <strain evidence="3 4">LMG 24722</strain>
    </source>
</reference>
<dbReference type="Pfam" id="PF01370">
    <property type="entry name" value="Epimerase"/>
    <property type="match status" value="1"/>
</dbReference>
<evidence type="ECO:0000259" key="2">
    <source>
        <dbReference type="Pfam" id="PF01370"/>
    </source>
</evidence>
<comment type="caution">
    <text evidence="3">The sequence shown here is derived from an EMBL/GenBank/DDBJ whole genome shotgun (WGS) entry which is preliminary data.</text>
</comment>
<dbReference type="InterPro" id="IPR036291">
    <property type="entry name" value="NAD(P)-bd_dom_sf"/>
</dbReference>
<dbReference type="RefSeq" id="WP_034676777.1">
    <property type="nucleotide sequence ID" value="NZ_FPAP01000001.1"/>
</dbReference>
<dbReference type="AlphaFoldDB" id="A0A085ZAE9"/>
<comment type="subcellular location">
    <subcellularLocation>
        <location evidence="1">Membrane</location>
    </subcellularLocation>
</comment>